<evidence type="ECO:0000256" key="5">
    <source>
        <dbReference type="ARBA" id="ARBA00039681"/>
    </source>
</evidence>
<accession>A0A921YVY2</accession>
<evidence type="ECO:0000256" key="1">
    <source>
        <dbReference type="ARBA" id="ARBA00022603"/>
    </source>
</evidence>
<dbReference type="OrthoDB" id="414133at2759"/>
<evidence type="ECO:0000256" key="7">
    <source>
        <dbReference type="PROSITE-ProRule" id="PRU01016"/>
    </source>
</evidence>
<dbReference type="PROSITE" id="PS00095">
    <property type="entry name" value="C5_MTASE_2"/>
    <property type="match status" value="1"/>
</dbReference>
<dbReference type="AlphaFoldDB" id="A0A921YVY2"/>
<keyword evidence="3 7" id="KW-0949">S-adenosyl-L-methionine</keyword>
<evidence type="ECO:0000256" key="8">
    <source>
        <dbReference type="RuleBase" id="RU000416"/>
    </source>
</evidence>
<dbReference type="Gene3D" id="3.90.120.10">
    <property type="entry name" value="DNA Methylase, subunit A, domain 2"/>
    <property type="match status" value="1"/>
</dbReference>
<dbReference type="EMBL" id="JH668334">
    <property type="protein sequence ID" value="KAG6446592.1"/>
    <property type="molecule type" value="Genomic_DNA"/>
</dbReference>
<evidence type="ECO:0000313" key="9">
    <source>
        <dbReference type="EMBL" id="KAG6446592.1"/>
    </source>
</evidence>
<comment type="similarity">
    <text evidence="7 8">Belongs to the class I-like SAM-binding methyltransferase superfamily. C5-methyltransferase family.</text>
</comment>
<dbReference type="GO" id="GO:0032259">
    <property type="term" value="P:methylation"/>
    <property type="evidence" value="ECO:0007669"/>
    <property type="project" value="UniProtKB-KW"/>
</dbReference>
<dbReference type="Proteomes" id="UP000791440">
    <property type="component" value="Unassembled WGS sequence"/>
</dbReference>
<keyword evidence="2 7" id="KW-0808">Transferase</keyword>
<organism evidence="9 10">
    <name type="scientific">Manduca sexta</name>
    <name type="common">Tobacco hawkmoth</name>
    <name type="synonym">Tobacco hornworm</name>
    <dbReference type="NCBI Taxonomy" id="7130"/>
    <lineage>
        <taxon>Eukaryota</taxon>
        <taxon>Metazoa</taxon>
        <taxon>Ecdysozoa</taxon>
        <taxon>Arthropoda</taxon>
        <taxon>Hexapoda</taxon>
        <taxon>Insecta</taxon>
        <taxon>Pterygota</taxon>
        <taxon>Neoptera</taxon>
        <taxon>Endopterygota</taxon>
        <taxon>Lepidoptera</taxon>
        <taxon>Glossata</taxon>
        <taxon>Ditrysia</taxon>
        <taxon>Bombycoidea</taxon>
        <taxon>Sphingidae</taxon>
        <taxon>Sphinginae</taxon>
        <taxon>Sphingini</taxon>
        <taxon>Manduca</taxon>
    </lineage>
</organism>
<dbReference type="InterPro" id="IPR029063">
    <property type="entry name" value="SAM-dependent_MTases_sf"/>
</dbReference>
<dbReference type="InterPro" id="IPR031303">
    <property type="entry name" value="C5_meth_CS"/>
</dbReference>
<dbReference type="EC" id="2.1.1.204" evidence="4"/>
<dbReference type="GO" id="GO:0008168">
    <property type="term" value="F:methyltransferase activity"/>
    <property type="evidence" value="ECO:0007669"/>
    <property type="project" value="UniProtKB-KW"/>
</dbReference>
<comment type="caution">
    <text evidence="9">The sequence shown here is derived from an EMBL/GenBank/DDBJ whole genome shotgun (WGS) entry which is preliminary data.</text>
</comment>
<dbReference type="NCBIfam" id="TIGR00675">
    <property type="entry name" value="dcm"/>
    <property type="match status" value="1"/>
</dbReference>
<dbReference type="PANTHER" id="PTHR46098">
    <property type="entry name" value="TRNA (CYTOSINE(38)-C(5))-METHYLTRANSFERASE"/>
    <property type="match status" value="1"/>
</dbReference>
<dbReference type="GO" id="GO:0005634">
    <property type="term" value="C:nucleus"/>
    <property type="evidence" value="ECO:0007669"/>
    <property type="project" value="TreeGrafter"/>
</dbReference>
<gene>
    <name evidence="9" type="ORF">O3G_MSEX004505</name>
</gene>
<dbReference type="Pfam" id="PF00145">
    <property type="entry name" value="DNA_methylase"/>
    <property type="match status" value="1"/>
</dbReference>
<dbReference type="PANTHER" id="PTHR46098:SF1">
    <property type="entry name" value="TRNA (CYTOSINE(38)-C(5))-METHYLTRANSFERASE"/>
    <property type="match status" value="1"/>
</dbReference>
<keyword evidence="10" id="KW-1185">Reference proteome</keyword>
<evidence type="ECO:0000313" key="10">
    <source>
        <dbReference type="Proteomes" id="UP000791440"/>
    </source>
</evidence>
<dbReference type="SUPFAM" id="SSF53335">
    <property type="entry name" value="S-adenosyl-L-methionine-dependent methyltransferases"/>
    <property type="match status" value="1"/>
</dbReference>
<evidence type="ECO:0000256" key="3">
    <source>
        <dbReference type="ARBA" id="ARBA00022691"/>
    </source>
</evidence>
<evidence type="ECO:0000256" key="4">
    <source>
        <dbReference type="ARBA" id="ARBA00039081"/>
    </source>
</evidence>
<dbReference type="PRINTS" id="PR00105">
    <property type="entry name" value="C5METTRFRASE"/>
</dbReference>
<dbReference type="PROSITE" id="PS51679">
    <property type="entry name" value="SAM_MT_C5"/>
    <property type="match status" value="1"/>
</dbReference>
<feature type="active site" evidence="7">
    <location>
        <position position="78"/>
    </location>
</feature>
<evidence type="ECO:0000256" key="6">
    <source>
        <dbReference type="ARBA" id="ARBA00042810"/>
    </source>
</evidence>
<dbReference type="InterPro" id="IPR050750">
    <property type="entry name" value="C5-MTase"/>
</dbReference>
<dbReference type="InterPro" id="IPR001525">
    <property type="entry name" value="C5_MeTfrase"/>
</dbReference>
<keyword evidence="1 7" id="KW-0489">Methyltransferase</keyword>
<proteinExistence type="inferred from homology"/>
<protein>
    <recommendedName>
        <fullName evidence="5">tRNA (cytosine(38)-C(5))-methyltransferase</fullName>
        <ecNumber evidence="4">2.1.1.204</ecNumber>
    </recommendedName>
    <alternativeName>
        <fullName evidence="6">DNA (cytosine-5)-methyltransferase-like protein 2</fullName>
    </alternativeName>
</protein>
<evidence type="ECO:0000256" key="2">
    <source>
        <dbReference type="ARBA" id="ARBA00022679"/>
    </source>
</evidence>
<reference evidence="9" key="2">
    <citation type="submission" date="2020-12" db="EMBL/GenBank/DDBJ databases">
        <authorList>
            <person name="Kanost M."/>
        </authorList>
    </citation>
    <scope>NUCLEOTIDE SEQUENCE</scope>
</reference>
<reference evidence="9" key="1">
    <citation type="journal article" date="2016" name="Insect Biochem. Mol. Biol.">
        <title>Multifaceted biological insights from a draft genome sequence of the tobacco hornworm moth, Manduca sexta.</title>
        <authorList>
            <person name="Kanost M.R."/>
            <person name="Arrese E.L."/>
            <person name="Cao X."/>
            <person name="Chen Y.R."/>
            <person name="Chellapilla S."/>
            <person name="Goldsmith M.R."/>
            <person name="Grosse-Wilde E."/>
            <person name="Heckel D.G."/>
            <person name="Herndon N."/>
            <person name="Jiang H."/>
            <person name="Papanicolaou A."/>
            <person name="Qu J."/>
            <person name="Soulages J.L."/>
            <person name="Vogel H."/>
            <person name="Walters J."/>
            <person name="Waterhouse R.M."/>
            <person name="Ahn S.J."/>
            <person name="Almeida F.C."/>
            <person name="An C."/>
            <person name="Aqrawi P."/>
            <person name="Bretschneider A."/>
            <person name="Bryant W.B."/>
            <person name="Bucks S."/>
            <person name="Chao H."/>
            <person name="Chevignon G."/>
            <person name="Christen J.M."/>
            <person name="Clarke D.F."/>
            <person name="Dittmer N.T."/>
            <person name="Ferguson L.C.F."/>
            <person name="Garavelou S."/>
            <person name="Gordon K.H.J."/>
            <person name="Gunaratna R.T."/>
            <person name="Han Y."/>
            <person name="Hauser F."/>
            <person name="He Y."/>
            <person name="Heidel-Fischer H."/>
            <person name="Hirsh A."/>
            <person name="Hu Y."/>
            <person name="Jiang H."/>
            <person name="Kalra D."/>
            <person name="Klinner C."/>
            <person name="Konig C."/>
            <person name="Kovar C."/>
            <person name="Kroll A.R."/>
            <person name="Kuwar S.S."/>
            <person name="Lee S.L."/>
            <person name="Lehman R."/>
            <person name="Li K."/>
            <person name="Li Z."/>
            <person name="Liang H."/>
            <person name="Lovelace S."/>
            <person name="Lu Z."/>
            <person name="Mansfield J.H."/>
            <person name="McCulloch K.J."/>
            <person name="Mathew T."/>
            <person name="Morton B."/>
            <person name="Muzny D.M."/>
            <person name="Neunemann D."/>
            <person name="Ongeri F."/>
            <person name="Pauchet Y."/>
            <person name="Pu L.L."/>
            <person name="Pyrousis I."/>
            <person name="Rao X.J."/>
            <person name="Redding A."/>
            <person name="Roesel C."/>
            <person name="Sanchez-Gracia A."/>
            <person name="Schaack S."/>
            <person name="Shukla A."/>
            <person name="Tetreau G."/>
            <person name="Wang Y."/>
            <person name="Xiong G.H."/>
            <person name="Traut W."/>
            <person name="Walsh T.K."/>
            <person name="Worley K.C."/>
            <person name="Wu D."/>
            <person name="Wu W."/>
            <person name="Wu Y.Q."/>
            <person name="Zhang X."/>
            <person name="Zou Z."/>
            <person name="Zucker H."/>
            <person name="Briscoe A.D."/>
            <person name="Burmester T."/>
            <person name="Clem R.J."/>
            <person name="Feyereisen R."/>
            <person name="Grimmelikhuijzen C.J.P."/>
            <person name="Hamodrakas S.J."/>
            <person name="Hansson B.S."/>
            <person name="Huguet E."/>
            <person name="Jermiin L.S."/>
            <person name="Lan Q."/>
            <person name="Lehman H.K."/>
            <person name="Lorenzen M."/>
            <person name="Merzendorfer H."/>
            <person name="Michalopoulos I."/>
            <person name="Morton D.B."/>
            <person name="Muthukrishnan S."/>
            <person name="Oakeshott J.G."/>
            <person name="Palmer W."/>
            <person name="Park Y."/>
            <person name="Passarelli A.L."/>
            <person name="Rozas J."/>
            <person name="Schwartz L.M."/>
            <person name="Smith W."/>
            <person name="Southgate A."/>
            <person name="Vilcinskas A."/>
            <person name="Vogt R."/>
            <person name="Wang P."/>
            <person name="Werren J."/>
            <person name="Yu X.Q."/>
            <person name="Zhou J.J."/>
            <person name="Brown S.J."/>
            <person name="Scherer S.E."/>
            <person name="Richards S."/>
            <person name="Blissard G.W."/>
        </authorList>
    </citation>
    <scope>NUCLEOTIDE SEQUENCE</scope>
</reference>
<name>A0A921YVY2_MANSE</name>
<sequence length="332" mass="38538">MKHRILELYSGIGGMHCAWNETNMPGEIVAAVDINTVANDVYKYNFPDTNLLNRNIQALSPKEIQKLSVNTILMSPPCQPFTRNGKYLDENDSRTDSFLYLISILDQLETIEYILMENVKGFECSTVRNIFMEKLKECGFVYQEFLLCPSTVGVPNSRLRYYCIATKNKNWSYKTKPEIMRALPKTYATPYSLDLIIEKNIEDKYLVPDKMLRKANLFDMCYKDSRRSCCVTKAYSHYVEGTGSMYTDATPEYLELCFKRANSFEVGSEEFVNALKELKIRFFTPREVLKLMSFPKTYTFPEKISRKQCYRLLGNSVNVKVISELLLILFQQ</sequence>
<dbReference type="Gene3D" id="3.40.50.150">
    <property type="entry name" value="Vaccinia Virus protein VP39"/>
    <property type="match status" value="1"/>
</dbReference>